<proteinExistence type="predicted"/>
<dbReference type="KEGG" id="hazt:108675130"/>
<feature type="compositionally biased region" description="Basic residues" evidence="1">
    <location>
        <begin position="466"/>
        <end position="481"/>
    </location>
</feature>
<dbReference type="GeneID" id="108675130"/>
<keyword evidence="2" id="KW-1185">Reference proteome</keyword>
<dbReference type="Proteomes" id="UP000694843">
    <property type="component" value="Unplaced"/>
</dbReference>
<feature type="region of interest" description="Disordered" evidence="1">
    <location>
        <begin position="212"/>
        <end position="252"/>
    </location>
</feature>
<protein>
    <submittedName>
        <fullName evidence="3 4">Uncharacterized protein LOC108675130</fullName>
    </submittedName>
</protein>
<evidence type="ECO:0000313" key="3">
    <source>
        <dbReference type="RefSeq" id="XP_018018606.1"/>
    </source>
</evidence>
<accession>A0A8B7NXY7</accession>
<dbReference type="RefSeq" id="XP_018018606.1">
    <property type="nucleotide sequence ID" value="XM_018163117.2"/>
</dbReference>
<feature type="region of interest" description="Disordered" evidence="1">
    <location>
        <begin position="398"/>
        <end position="431"/>
    </location>
</feature>
<organism evidence="2 4">
    <name type="scientific">Hyalella azteca</name>
    <name type="common">Amphipod</name>
    <dbReference type="NCBI Taxonomy" id="294128"/>
    <lineage>
        <taxon>Eukaryota</taxon>
        <taxon>Metazoa</taxon>
        <taxon>Ecdysozoa</taxon>
        <taxon>Arthropoda</taxon>
        <taxon>Crustacea</taxon>
        <taxon>Multicrustacea</taxon>
        <taxon>Malacostraca</taxon>
        <taxon>Eumalacostraca</taxon>
        <taxon>Peracarida</taxon>
        <taxon>Amphipoda</taxon>
        <taxon>Senticaudata</taxon>
        <taxon>Talitrida</taxon>
        <taxon>Talitroidea</taxon>
        <taxon>Hyalellidae</taxon>
        <taxon>Hyalella</taxon>
    </lineage>
</organism>
<evidence type="ECO:0000313" key="2">
    <source>
        <dbReference type="Proteomes" id="UP000694843"/>
    </source>
</evidence>
<dbReference type="RefSeq" id="XP_018018607.1">
    <property type="nucleotide sequence ID" value="XM_018163118.2"/>
</dbReference>
<evidence type="ECO:0000313" key="4">
    <source>
        <dbReference type="RefSeq" id="XP_018018607.1"/>
    </source>
</evidence>
<name>A0A8B7NXY7_HYAAZ</name>
<feature type="region of interest" description="Disordered" evidence="1">
    <location>
        <begin position="465"/>
        <end position="485"/>
    </location>
</feature>
<reference evidence="3 4" key="1">
    <citation type="submission" date="2025-04" db="UniProtKB">
        <authorList>
            <consortium name="RefSeq"/>
        </authorList>
    </citation>
    <scope>IDENTIFICATION</scope>
    <source>
        <tissue evidence="3 4">Whole organism</tissue>
    </source>
</reference>
<dbReference type="AlphaFoldDB" id="A0A8B7NXY7"/>
<sequence>MASRQVHKLRLDKYVFMKEFLTREWLVTDSERNNVDTRDNASIDAVWDSFQHFLEVNGYSPDFCSKILLGKLLREAGVEKVKRGPRKQQKFYYYPLRPAAGSKAYEIVANSVEARHDASVSLRRRKKVMPEYFTIRSGSLGHVSVGVLHDRAISPEKYETKVLRRSLLRKAALSVKDKEGKQVDDYCNQASTSQNYSRRVINKVETFTHHYSADENDLRQQRNNSYHKGHDWSPSNYSREANLDESPPADDSMNLSALVAQSLSRLYDTEPGESCLSNANSGLTNGQEFYESSAQAEIIQLQKLFCVTEPERNEEIQNYDSSNTSPDVPIASLPHRPRMYSKKWQRGRKGPNAAQIISQEQFNEIIRQEVMIRKMQSRGRAFESDLPQRIGNRNRRLKVEAKPQRKHGQKPTYFDGKQNKRETKKHKTAKIKQVSNPQFLSTGESSVNINTPIKVEANWETPVAFKRPRGRPKGSKNKKKKTCEAGKAEEKAEEIYKKKPKQVKRPSKSGFKHTKGTIGVRSDLNVASSIHPIDVPEMNRNDNWDDDELRPMHTACGRSLAKSLIDLERFYETEGYSCYGPSYTYNSIDQPPLQQNEDSLVDSLYESPMPPQSTYVPSVSSEAGGYLEQPRDFVEMRCMNPHAWKVAADSE</sequence>
<evidence type="ECO:0000256" key="1">
    <source>
        <dbReference type="SAM" id="MobiDB-lite"/>
    </source>
</evidence>
<gene>
    <name evidence="3 4" type="primary">LOC108675130</name>
</gene>